<dbReference type="PANTHER" id="PTHR19282:SF527">
    <property type="entry name" value="TETRASPANIN"/>
    <property type="match status" value="1"/>
</dbReference>
<feature type="transmembrane region" description="Helical" evidence="6">
    <location>
        <begin position="12"/>
        <end position="38"/>
    </location>
</feature>
<evidence type="ECO:0000256" key="4">
    <source>
        <dbReference type="ARBA" id="ARBA00022989"/>
    </source>
</evidence>
<dbReference type="GO" id="GO:0005886">
    <property type="term" value="C:plasma membrane"/>
    <property type="evidence" value="ECO:0007669"/>
    <property type="project" value="TreeGrafter"/>
</dbReference>
<dbReference type="Pfam" id="PF00335">
    <property type="entry name" value="Tetraspanin"/>
    <property type="match status" value="1"/>
</dbReference>
<dbReference type="Gene3D" id="1.10.1450.10">
    <property type="entry name" value="Tetraspanin"/>
    <property type="match status" value="1"/>
</dbReference>
<dbReference type="InterPro" id="IPR008952">
    <property type="entry name" value="Tetraspanin_EC2_sf"/>
</dbReference>
<keyword evidence="3 6" id="KW-0812">Transmembrane</keyword>
<keyword evidence="4 6" id="KW-1133">Transmembrane helix</keyword>
<evidence type="ECO:0000256" key="3">
    <source>
        <dbReference type="ARBA" id="ARBA00022692"/>
    </source>
</evidence>
<feature type="transmembrane region" description="Helical" evidence="6">
    <location>
        <begin position="250"/>
        <end position="273"/>
    </location>
</feature>
<dbReference type="PRINTS" id="PR00259">
    <property type="entry name" value="TMFOUR"/>
</dbReference>
<evidence type="ECO:0000313" key="7">
    <source>
        <dbReference type="EMBL" id="GFO15627.1"/>
    </source>
</evidence>
<dbReference type="Proteomes" id="UP000735302">
    <property type="component" value="Unassembled WGS sequence"/>
</dbReference>
<gene>
    <name evidence="7" type="ORF">PoB_004213200</name>
</gene>
<sequence>DDKMGLSRFGKFLKYSVFLFNVIILVAGCCLLGFGVYSRTTDNQLTQISVILGDFYNYIFSMALMASGVIVIVISFFGCCGAIKEVKCMLGTFFLLLLIMLVGMMVGGIIAYVKKDDISGRVLHELSASLNESYGMSGQQEVTDTWNLMQRFLECCGVYGGVNSTTSWAYYREYSLWYRNQTKGLEQYVPDSCCRNVFGNNRTKCVGGEGYEGIIPAAWPPVGSALENDLLFTEGCYTAIMDILAQNTKILAGVAAGIAVLMVLGMVFAVCLCRRIKDDIFF</sequence>
<dbReference type="InterPro" id="IPR018499">
    <property type="entry name" value="Tetraspanin/Peripherin"/>
</dbReference>
<comment type="similarity">
    <text evidence="2 6">Belongs to the tetraspanin (TM4SF) family.</text>
</comment>
<dbReference type="SUPFAM" id="SSF48652">
    <property type="entry name" value="Tetraspanin"/>
    <property type="match status" value="1"/>
</dbReference>
<feature type="non-terminal residue" evidence="7">
    <location>
        <position position="1"/>
    </location>
</feature>
<keyword evidence="8" id="KW-1185">Reference proteome</keyword>
<evidence type="ECO:0000313" key="8">
    <source>
        <dbReference type="Proteomes" id="UP000735302"/>
    </source>
</evidence>
<dbReference type="EMBL" id="BLXT01004610">
    <property type="protein sequence ID" value="GFO15627.1"/>
    <property type="molecule type" value="Genomic_DNA"/>
</dbReference>
<evidence type="ECO:0000256" key="5">
    <source>
        <dbReference type="ARBA" id="ARBA00023136"/>
    </source>
</evidence>
<dbReference type="PANTHER" id="PTHR19282">
    <property type="entry name" value="TETRASPANIN"/>
    <property type="match status" value="1"/>
</dbReference>
<protein>
    <recommendedName>
        <fullName evidence="6">Tetraspanin</fullName>
    </recommendedName>
</protein>
<comment type="caution">
    <text evidence="7">The sequence shown here is derived from an EMBL/GenBank/DDBJ whole genome shotgun (WGS) entry which is preliminary data.</text>
</comment>
<dbReference type="InterPro" id="IPR018503">
    <property type="entry name" value="Tetraspanin_CS"/>
</dbReference>
<dbReference type="PROSITE" id="PS00421">
    <property type="entry name" value="TM4_1"/>
    <property type="match status" value="1"/>
</dbReference>
<keyword evidence="5 6" id="KW-0472">Membrane</keyword>
<dbReference type="InterPro" id="IPR000301">
    <property type="entry name" value="Tetraspanin_animals"/>
</dbReference>
<evidence type="ECO:0000256" key="6">
    <source>
        <dbReference type="RuleBase" id="RU361218"/>
    </source>
</evidence>
<feature type="transmembrane region" description="Helical" evidence="6">
    <location>
        <begin position="90"/>
        <end position="113"/>
    </location>
</feature>
<feature type="transmembrane region" description="Helical" evidence="6">
    <location>
        <begin position="58"/>
        <end position="83"/>
    </location>
</feature>
<organism evidence="7 8">
    <name type="scientific">Plakobranchus ocellatus</name>
    <dbReference type="NCBI Taxonomy" id="259542"/>
    <lineage>
        <taxon>Eukaryota</taxon>
        <taxon>Metazoa</taxon>
        <taxon>Spiralia</taxon>
        <taxon>Lophotrochozoa</taxon>
        <taxon>Mollusca</taxon>
        <taxon>Gastropoda</taxon>
        <taxon>Heterobranchia</taxon>
        <taxon>Euthyneura</taxon>
        <taxon>Panpulmonata</taxon>
        <taxon>Sacoglossa</taxon>
        <taxon>Placobranchoidea</taxon>
        <taxon>Plakobranchidae</taxon>
        <taxon>Plakobranchus</taxon>
    </lineage>
</organism>
<reference evidence="7 8" key="1">
    <citation type="journal article" date="2021" name="Elife">
        <title>Chloroplast acquisition without the gene transfer in kleptoplastic sea slugs, Plakobranchus ocellatus.</title>
        <authorList>
            <person name="Maeda T."/>
            <person name="Takahashi S."/>
            <person name="Yoshida T."/>
            <person name="Shimamura S."/>
            <person name="Takaki Y."/>
            <person name="Nagai Y."/>
            <person name="Toyoda A."/>
            <person name="Suzuki Y."/>
            <person name="Arimoto A."/>
            <person name="Ishii H."/>
            <person name="Satoh N."/>
            <person name="Nishiyama T."/>
            <person name="Hasebe M."/>
            <person name="Maruyama T."/>
            <person name="Minagawa J."/>
            <person name="Obokata J."/>
            <person name="Shigenobu S."/>
        </authorList>
    </citation>
    <scope>NUCLEOTIDE SEQUENCE [LARGE SCALE GENOMIC DNA]</scope>
</reference>
<proteinExistence type="inferred from homology"/>
<accession>A0AAV4B8V6</accession>
<name>A0AAV4B8V6_9GAST</name>
<dbReference type="AlphaFoldDB" id="A0AAV4B8V6"/>
<evidence type="ECO:0000256" key="1">
    <source>
        <dbReference type="ARBA" id="ARBA00004141"/>
    </source>
</evidence>
<evidence type="ECO:0000256" key="2">
    <source>
        <dbReference type="ARBA" id="ARBA00006840"/>
    </source>
</evidence>
<comment type="subcellular location">
    <subcellularLocation>
        <location evidence="1 6">Membrane</location>
        <topology evidence="1 6">Multi-pass membrane protein</topology>
    </subcellularLocation>
</comment>
<dbReference type="PIRSF" id="PIRSF002419">
    <property type="entry name" value="Tetraspanin"/>
    <property type="match status" value="1"/>
</dbReference>